<dbReference type="KEGG" id="llu:AKJ09_06784"/>
<proteinExistence type="predicted"/>
<feature type="region of interest" description="Disordered" evidence="1">
    <location>
        <begin position="67"/>
        <end position="111"/>
    </location>
</feature>
<evidence type="ECO:0000313" key="3">
    <source>
        <dbReference type="Proteomes" id="UP000064967"/>
    </source>
</evidence>
<feature type="compositionally biased region" description="Low complexity" evidence="1">
    <location>
        <begin position="80"/>
        <end position="93"/>
    </location>
</feature>
<evidence type="ECO:0000256" key="1">
    <source>
        <dbReference type="SAM" id="MobiDB-lite"/>
    </source>
</evidence>
<dbReference type="STRING" id="1391654.AKJ09_06784"/>
<dbReference type="Proteomes" id="UP000064967">
    <property type="component" value="Chromosome"/>
</dbReference>
<feature type="region of interest" description="Disordered" evidence="1">
    <location>
        <begin position="28"/>
        <end position="51"/>
    </location>
</feature>
<dbReference type="EMBL" id="CP012333">
    <property type="protein sequence ID" value="AKV00121.1"/>
    <property type="molecule type" value="Genomic_DNA"/>
</dbReference>
<accession>A0A0K1Q2T0</accession>
<reference evidence="2 3" key="1">
    <citation type="submission" date="2015-08" db="EMBL/GenBank/DDBJ databases">
        <authorList>
            <person name="Babu N.S."/>
            <person name="Beckwith C.J."/>
            <person name="Beseler K.G."/>
            <person name="Brison A."/>
            <person name="Carone J.V."/>
            <person name="Caskin T.P."/>
            <person name="Diamond M."/>
            <person name="Durham M.E."/>
            <person name="Foxe J.M."/>
            <person name="Go M."/>
            <person name="Henderson B.A."/>
            <person name="Jones I.B."/>
            <person name="McGettigan J.A."/>
            <person name="Micheletti S.J."/>
            <person name="Nasrallah M.E."/>
            <person name="Ortiz D."/>
            <person name="Piller C.R."/>
            <person name="Privatt S.R."/>
            <person name="Schneider S.L."/>
            <person name="Sharp S."/>
            <person name="Smith T.C."/>
            <person name="Stanton J.D."/>
            <person name="Ullery H.E."/>
            <person name="Wilson R.J."/>
            <person name="Serrano M.G."/>
            <person name="Buck G."/>
            <person name="Lee V."/>
            <person name="Wang Y."/>
            <person name="Carvalho R."/>
            <person name="Voegtly L."/>
            <person name="Shi R."/>
            <person name="Duckworth R."/>
            <person name="Johnson A."/>
            <person name="Loviza R."/>
            <person name="Walstead R."/>
            <person name="Shah Z."/>
            <person name="Kiflezghi M."/>
            <person name="Wade K."/>
            <person name="Ball S.L."/>
            <person name="Bradley K.W."/>
            <person name="Asai D.J."/>
            <person name="Bowman C.A."/>
            <person name="Russell D.A."/>
            <person name="Pope W.H."/>
            <person name="Jacobs-Sera D."/>
            <person name="Hendrix R.W."/>
            <person name="Hatfull G.F."/>
        </authorList>
    </citation>
    <scope>NUCLEOTIDE SEQUENCE [LARGE SCALE GENOMIC DNA]</scope>
    <source>
        <strain evidence="2 3">DSM 27648</strain>
    </source>
</reference>
<organism evidence="2 3">
    <name type="scientific">Labilithrix luteola</name>
    <dbReference type="NCBI Taxonomy" id="1391654"/>
    <lineage>
        <taxon>Bacteria</taxon>
        <taxon>Pseudomonadati</taxon>
        <taxon>Myxococcota</taxon>
        <taxon>Polyangia</taxon>
        <taxon>Polyangiales</taxon>
        <taxon>Labilitrichaceae</taxon>
        <taxon>Labilithrix</taxon>
    </lineage>
</organism>
<dbReference type="AlphaFoldDB" id="A0A0K1Q2T0"/>
<evidence type="ECO:0000313" key="2">
    <source>
        <dbReference type="EMBL" id="AKV00121.1"/>
    </source>
</evidence>
<name>A0A0K1Q2T0_9BACT</name>
<gene>
    <name evidence="2" type="ORF">AKJ09_06784</name>
</gene>
<keyword evidence="3" id="KW-1185">Reference proteome</keyword>
<sequence>MYGDRLRHELRPELRSQRERCRRVLFDGDRGFGKKGRSSGQAESRVVRRRKGNKVVQHLDVRRGADRSLGFGGRRGLRGIRGLRPGGRAAAAGEDSQVAENPNTEQGCAPNDLPLIHLASRRTSLARGAESIRAPS</sequence>
<protein>
    <submittedName>
        <fullName evidence="2">Uncharacterized protein</fullName>
    </submittedName>
</protein>